<proteinExistence type="predicted"/>
<gene>
    <name evidence="1" type="ORF">EAX61_00310</name>
</gene>
<sequence>MPINTVDYSKSKQQKFFPKILKKKGIYLGMTLEKLKKTNPKATPAQASEFKIEYTETSNSPEVVAYTYLLTKTENPQLYSIAIEYRLMESVHPLAETILGKTNHQGEWRMSEKDIKEDFMMGAWTFGHKLVYGATLEGSEWEDGFQD</sequence>
<evidence type="ECO:0000313" key="2">
    <source>
        <dbReference type="Proteomes" id="UP000281985"/>
    </source>
</evidence>
<reference evidence="1 2" key="1">
    <citation type="submission" date="2018-10" db="EMBL/GenBank/DDBJ databases">
        <title>Dokdonia luteus sp. nov., isolated from sea water.</title>
        <authorList>
            <person name="Zhou L.Y."/>
            <person name="Du Z.J."/>
        </authorList>
    </citation>
    <scope>NUCLEOTIDE SEQUENCE [LARGE SCALE GENOMIC DNA]</scope>
    <source>
        <strain evidence="1 2">SH27</strain>
    </source>
</reference>
<protein>
    <submittedName>
        <fullName evidence="1">Uncharacterized protein</fullName>
    </submittedName>
</protein>
<name>A0A3M0GG02_9FLAO</name>
<comment type="caution">
    <text evidence="1">The sequence shown here is derived from an EMBL/GenBank/DDBJ whole genome shotgun (WGS) entry which is preliminary data.</text>
</comment>
<organism evidence="1 2">
    <name type="scientific">Dokdonia sinensis</name>
    <dbReference type="NCBI Taxonomy" id="2479847"/>
    <lineage>
        <taxon>Bacteria</taxon>
        <taxon>Pseudomonadati</taxon>
        <taxon>Bacteroidota</taxon>
        <taxon>Flavobacteriia</taxon>
        <taxon>Flavobacteriales</taxon>
        <taxon>Flavobacteriaceae</taxon>
        <taxon>Dokdonia</taxon>
    </lineage>
</organism>
<dbReference type="Proteomes" id="UP000281985">
    <property type="component" value="Unassembled WGS sequence"/>
</dbReference>
<dbReference type="AlphaFoldDB" id="A0A3M0GG02"/>
<accession>A0A3M0GG02</accession>
<dbReference type="EMBL" id="REFV01000001">
    <property type="protein sequence ID" value="RMB63865.1"/>
    <property type="molecule type" value="Genomic_DNA"/>
</dbReference>
<keyword evidence="2" id="KW-1185">Reference proteome</keyword>
<evidence type="ECO:0000313" key="1">
    <source>
        <dbReference type="EMBL" id="RMB63865.1"/>
    </source>
</evidence>